<dbReference type="InterPro" id="IPR047928">
    <property type="entry name" value="Perm_prefix_1"/>
</dbReference>
<dbReference type="EMBL" id="JBHLTP010000003">
    <property type="protein sequence ID" value="MFC0522933.1"/>
    <property type="molecule type" value="Genomic_DNA"/>
</dbReference>
<dbReference type="NCBIfam" id="NF038403">
    <property type="entry name" value="perm_prefix_1"/>
    <property type="match status" value="1"/>
</dbReference>
<organism evidence="2 3">
    <name type="scientific">Pontibacillus salicampi</name>
    <dbReference type="NCBI Taxonomy" id="1449801"/>
    <lineage>
        <taxon>Bacteria</taxon>
        <taxon>Bacillati</taxon>
        <taxon>Bacillota</taxon>
        <taxon>Bacilli</taxon>
        <taxon>Bacillales</taxon>
        <taxon>Bacillaceae</taxon>
        <taxon>Pontibacillus</taxon>
    </lineage>
</organism>
<name>A0ABV6LKT3_9BACI</name>
<protein>
    <submittedName>
        <fullName evidence="2">Permease prefix domain 1-containing protein</fullName>
    </submittedName>
</protein>
<feature type="transmembrane region" description="Helical" evidence="1">
    <location>
        <begin position="78"/>
        <end position="101"/>
    </location>
</feature>
<gene>
    <name evidence="2" type="ORF">ACFFGV_04920</name>
</gene>
<feature type="transmembrane region" description="Helical" evidence="1">
    <location>
        <begin position="233"/>
        <end position="251"/>
    </location>
</feature>
<feature type="transmembrane region" description="Helical" evidence="1">
    <location>
        <begin position="107"/>
        <end position="127"/>
    </location>
</feature>
<feature type="transmembrane region" description="Helical" evidence="1">
    <location>
        <begin position="161"/>
        <end position="183"/>
    </location>
</feature>
<reference evidence="2 3" key="1">
    <citation type="submission" date="2024-09" db="EMBL/GenBank/DDBJ databases">
        <authorList>
            <person name="Sun Q."/>
            <person name="Mori K."/>
        </authorList>
    </citation>
    <scope>NUCLEOTIDE SEQUENCE [LARGE SCALE GENOMIC DNA]</scope>
    <source>
        <strain evidence="2 3">NCAIM B.02529</strain>
    </source>
</reference>
<evidence type="ECO:0000256" key="1">
    <source>
        <dbReference type="SAM" id="Phobius"/>
    </source>
</evidence>
<feature type="transmembrane region" description="Helical" evidence="1">
    <location>
        <begin position="134"/>
        <end position="155"/>
    </location>
</feature>
<feature type="transmembrane region" description="Helical" evidence="1">
    <location>
        <begin position="204"/>
        <end position="227"/>
    </location>
</feature>
<sequence>MNRLEKHVQEILLHMQTPPEDSEDIKEELMEHLEAAKRDWMEAGYSEKEAEQKAIHSFGKSDLIGNGMQEALYPYQRGFLYMIGLSTLIYGMFFYLSMSFYQGQGDLLWLIIQTVLGAGVTWTAINISYMAGHFWSLNVIVLLSAIWNGFNVFVVEQLGDIQAILFSIYLVAVVLISFIFIIRNSYFSSNPSPYSKEKRTVLKISYIINVLFGIILCGVALFFSYGLIIFAGYSWILVFPFSLIGLWLLFFRFQMKYIPQKPVRAIALGLIFLLLITITPIAIASL</sequence>
<keyword evidence="1" id="KW-0812">Transmembrane</keyword>
<feature type="transmembrane region" description="Helical" evidence="1">
    <location>
        <begin position="263"/>
        <end position="283"/>
    </location>
</feature>
<evidence type="ECO:0000313" key="2">
    <source>
        <dbReference type="EMBL" id="MFC0522933.1"/>
    </source>
</evidence>
<dbReference type="Proteomes" id="UP001589836">
    <property type="component" value="Unassembled WGS sequence"/>
</dbReference>
<dbReference type="RefSeq" id="WP_377345455.1">
    <property type="nucleotide sequence ID" value="NZ_JBHLTP010000003.1"/>
</dbReference>
<accession>A0ABV6LKT3</accession>
<keyword evidence="1" id="KW-1133">Transmembrane helix</keyword>
<keyword evidence="3" id="KW-1185">Reference proteome</keyword>
<comment type="caution">
    <text evidence="2">The sequence shown here is derived from an EMBL/GenBank/DDBJ whole genome shotgun (WGS) entry which is preliminary data.</text>
</comment>
<evidence type="ECO:0000313" key="3">
    <source>
        <dbReference type="Proteomes" id="UP001589836"/>
    </source>
</evidence>
<proteinExistence type="predicted"/>
<keyword evidence="1" id="KW-0472">Membrane</keyword>